<comment type="caution">
    <text evidence="1">The sequence shown here is derived from an EMBL/GenBank/DDBJ whole genome shotgun (WGS) entry which is preliminary data.</text>
</comment>
<protein>
    <submittedName>
        <fullName evidence="1">Uncharacterized protein</fullName>
    </submittedName>
</protein>
<dbReference type="Proteomes" id="UP000593571">
    <property type="component" value="Unassembled WGS sequence"/>
</dbReference>
<reference evidence="1 2" key="1">
    <citation type="journal article" date="2020" name="Nature">
        <title>Six reference-quality genomes reveal evolution of bat adaptations.</title>
        <authorList>
            <person name="Jebb D."/>
            <person name="Huang Z."/>
            <person name="Pippel M."/>
            <person name="Hughes G.M."/>
            <person name="Lavrichenko K."/>
            <person name="Devanna P."/>
            <person name="Winkler S."/>
            <person name="Jermiin L.S."/>
            <person name="Skirmuntt E.C."/>
            <person name="Katzourakis A."/>
            <person name="Burkitt-Gray L."/>
            <person name="Ray D.A."/>
            <person name="Sullivan K.A.M."/>
            <person name="Roscito J.G."/>
            <person name="Kirilenko B.M."/>
            <person name="Davalos L.M."/>
            <person name="Corthals A.P."/>
            <person name="Power M.L."/>
            <person name="Jones G."/>
            <person name="Ransome R.D."/>
            <person name="Dechmann D.K.N."/>
            <person name="Locatelli A.G."/>
            <person name="Puechmaille S.J."/>
            <person name="Fedrigo O."/>
            <person name="Jarvis E.D."/>
            <person name="Hiller M."/>
            <person name="Vernes S.C."/>
            <person name="Myers E.W."/>
            <person name="Teeling E.C."/>
        </authorList>
    </citation>
    <scope>NUCLEOTIDE SEQUENCE [LARGE SCALE GENOMIC DNA]</scope>
    <source>
        <strain evidence="1">MRouAeg1</strain>
        <tissue evidence="1">Muscle</tissue>
    </source>
</reference>
<organism evidence="1 2">
    <name type="scientific">Rousettus aegyptiacus</name>
    <name type="common">Egyptian fruit bat</name>
    <name type="synonym">Pteropus aegyptiacus</name>
    <dbReference type="NCBI Taxonomy" id="9407"/>
    <lineage>
        <taxon>Eukaryota</taxon>
        <taxon>Metazoa</taxon>
        <taxon>Chordata</taxon>
        <taxon>Craniata</taxon>
        <taxon>Vertebrata</taxon>
        <taxon>Euteleostomi</taxon>
        <taxon>Mammalia</taxon>
        <taxon>Eutheria</taxon>
        <taxon>Laurasiatheria</taxon>
        <taxon>Chiroptera</taxon>
        <taxon>Yinpterochiroptera</taxon>
        <taxon>Pteropodoidea</taxon>
        <taxon>Pteropodidae</taxon>
        <taxon>Rousettinae</taxon>
        <taxon>Rousettus</taxon>
    </lineage>
</organism>
<evidence type="ECO:0000313" key="2">
    <source>
        <dbReference type="Proteomes" id="UP000593571"/>
    </source>
</evidence>
<dbReference type="EMBL" id="JACASE010000015">
    <property type="protein sequence ID" value="KAF6404991.1"/>
    <property type="molecule type" value="Genomic_DNA"/>
</dbReference>
<gene>
    <name evidence="1" type="ORF">HJG63_009320</name>
</gene>
<name>A0A7J8C292_ROUAE</name>
<proteinExistence type="predicted"/>
<sequence>MRKTSIIKTLRKELDTLGKRSVGKSGHSKGLAVTPPSLARKNGWTISALSQEHATHHIASLHTSQLAAPLSSLPHYSEINRLLRENKALIYQNISEHPWGRKLTSLVSEAPRKDIYSNSGMSTSQRIIFRKKAYKSGNILLRSEFFLSGKEICGLIVIEHGLLELEYVSASATGLEMLQEYTKDFKKIGAKCLGEDR</sequence>
<evidence type="ECO:0000313" key="1">
    <source>
        <dbReference type="EMBL" id="KAF6404991.1"/>
    </source>
</evidence>
<dbReference type="AlphaFoldDB" id="A0A7J8C292"/>
<accession>A0A7J8C292</accession>
<keyword evidence="2" id="KW-1185">Reference proteome</keyword>